<protein>
    <submittedName>
        <fullName evidence="1">Uncharacterized protein</fullName>
    </submittedName>
</protein>
<dbReference type="AlphaFoldDB" id="A0A2Z6Q274"/>
<keyword evidence="3" id="KW-1185">Reference proteome</keyword>
<organism evidence="1 3">
    <name type="scientific">Rhizophagus clarus</name>
    <dbReference type="NCBI Taxonomy" id="94130"/>
    <lineage>
        <taxon>Eukaryota</taxon>
        <taxon>Fungi</taxon>
        <taxon>Fungi incertae sedis</taxon>
        <taxon>Mucoromycota</taxon>
        <taxon>Glomeromycotina</taxon>
        <taxon>Glomeromycetes</taxon>
        <taxon>Glomerales</taxon>
        <taxon>Glomeraceae</taxon>
        <taxon>Rhizophagus</taxon>
    </lineage>
</organism>
<sequence>MATVNEGLLRFGHWMILFDLGATALKNSLGTHINDYNDLTNLLTTNGFVRVQHSAYRHATGCLLWHACCVIIALRGYA</sequence>
<dbReference type="EMBL" id="BLAL01000006">
    <property type="protein sequence ID" value="GES73529.1"/>
    <property type="molecule type" value="Genomic_DNA"/>
</dbReference>
<gene>
    <name evidence="2" type="ORF">RCL2_000105900</name>
    <name evidence="1" type="ORF">RclHR1_10270006</name>
</gene>
<dbReference type="Gene3D" id="3.30.70.240">
    <property type="match status" value="1"/>
</dbReference>
<comment type="caution">
    <text evidence="1">The sequence shown here is derived from an EMBL/GenBank/DDBJ whole genome shotgun (WGS) entry which is preliminary data.</text>
</comment>
<reference evidence="1 3" key="1">
    <citation type="submission" date="2017-11" db="EMBL/GenBank/DDBJ databases">
        <title>The genome of Rhizophagus clarus HR1 reveals common genetic basis of auxotrophy among arbuscular mycorrhizal fungi.</title>
        <authorList>
            <person name="Kobayashi Y."/>
        </authorList>
    </citation>
    <scope>NUCLEOTIDE SEQUENCE [LARGE SCALE GENOMIC DNA]</scope>
    <source>
        <strain evidence="1 3">HR1</strain>
    </source>
</reference>
<dbReference type="Proteomes" id="UP000615446">
    <property type="component" value="Unassembled WGS sequence"/>
</dbReference>
<reference evidence="2" key="2">
    <citation type="submission" date="2019-10" db="EMBL/GenBank/DDBJ databases">
        <title>Conservation and host-specific expression of non-tandemly repeated heterogenous ribosome RNA gene in arbuscular mycorrhizal fungi.</title>
        <authorList>
            <person name="Maeda T."/>
            <person name="Kobayashi Y."/>
            <person name="Nakagawa T."/>
            <person name="Ezawa T."/>
            <person name="Yamaguchi K."/>
            <person name="Bino T."/>
            <person name="Nishimoto Y."/>
            <person name="Shigenobu S."/>
            <person name="Kawaguchi M."/>
        </authorList>
    </citation>
    <scope>NUCLEOTIDE SEQUENCE</scope>
    <source>
        <strain evidence="2">HR1</strain>
    </source>
</reference>
<evidence type="ECO:0000313" key="2">
    <source>
        <dbReference type="EMBL" id="GES73529.1"/>
    </source>
</evidence>
<evidence type="ECO:0000313" key="3">
    <source>
        <dbReference type="Proteomes" id="UP000247702"/>
    </source>
</evidence>
<dbReference type="EMBL" id="BEXD01000033">
    <property type="protein sequence ID" value="GBB83575.1"/>
    <property type="molecule type" value="Genomic_DNA"/>
</dbReference>
<name>A0A2Z6Q274_9GLOM</name>
<proteinExistence type="predicted"/>
<dbReference type="Proteomes" id="UP000247702">
    <property type="component" value="Unassembled WGS sequence"/>
</dbReference>
<dbReference type="OrthoDB" id="2384185at2759"/>
<accession>A0A2Z6Q274</accession>
<evidence type="ECO:0000313" key="1">
    <source>
        <dbReference type="EMBL" id="GBB83575.1"/>
    </source>
</evidence>